<dbReference type="PANTHER" id="PTHR46060:SF1">
    <property type="entry name" value="MARINER MOS1 TRANSPOSASE-LIKE PROTEIN"/>
    <property type="match status" value="1"/>
</dbReference>
<dbReference type="Proteomes" id="UP001148838">
    <property type="component" value="Unassembled WGS sequence"/>
</dbReference>
<dbReference type="InterPro" id="IPR052709">
    <property type="entry name" value="Transposase-MT_Hybrid"/>
</dbReference>
<dbReference type="EMBL" id="JAJSOF020000027">
    <property type="protein sequence ID" value="KAJ4433303.1"/>
    <property type="molecule type" value="Genomic_DNA"/>
</dbReference>
<name>A0ABQ8SGP8_PERAM</name>
<dbReference type="PANTHER" id="PTHR46060">
    <property type="entry name" value="MARINER MOS1 TRANSPOSASE-LIKE PROTEIN"/>
    <property type="match status" value="1"/>
</dbReference>
<gene>
    <name evidence="1" type="ORF">ANN_15562</name>
</gene>
<sequence>MSCPSQTSGFNVPKMSVFNSRDTQESISSHPVGPGYRYRSQPGLMSDSLAMMVIDGAMVINEVLERKWRWHLLSCHPGDRLEATRKATERVPKETGSGAGTANLAENSICPWSYSTICQDGLVEACGETALPYRTVARWLRAFNEGRDRVENMVRAGRPSVSEEEVQAIFALFHPPHSPDLSPCDYDLIPKMKEPLRDVLFRTVPDILQAVGRSIRNINRKGAATGILRLPHLWQRVVDNAGYYIEGL</sequence>
<evidence type="ECO:0000313" key="1">
    <source>
        <dbReference type="EMBL" id="KAJ4433303.1"/>
    </source>
</evidence>
<evidence type="ECO:0000313" key="2">
    <source>
        <dbReference type="Proteomes" id="UP001148838"/>
    </source>
</evidence>
<proteinExistence type="predicted"/>
<dbReference type="Gene3D" id="3.30.420.10">
    <property type="entry name" value="Ribonuclease H-like superfamily/Ribonuclease H"/>
    <property type="match status" value="1"/>
</dbReference>
<reference evidence="1 2" key="1">
    <citation type="journal article" date="2022" name="Allergy">
        <title>Genome assembly and annotation of Periplaneta americana reveal a comprehensive cockroach allergen profile.</title>
        <authorList>
            <person name="Wang L."/>
            <person name="Xiong Q."/>
            <person name="Saelim N."/>
            <person name="Wang L."/>
            <person name="Nong W."/>
            <person name="Wan A.T."/>
            <person name="Shi M."/>
            <person name="Liu X."/>
            <person name="Cao Q."/>
            <person name="Hui J.H.L."/>
            <person name="Sookrung N."/>
            <person name="Leung T.F."/>
            <person name="Tungtrongchitr A."/>
            <person name="Tsui S.K.W."/>
        </authorList>
    </citation>
    <scope>NUCLEOTIDE SEQUENCE [LARGE SCALE GENOMIC DNA]</scope>
    <source>
        <strain evidence="1">PWHHKU_190912</strain>
    </source>
</reference>
<protein>
    <submittedName>
        <fullName evidence="1">Uncharacterized protein</fullName>
    </submittedName>
</protein>
<accession>A0ABQ8SGP8</accession>
<dbReference type="InterPro" id="IPR036397">
    <property type="entry name" value="RNaseH_sf"/>
</dbReference>
<keyword evidence="2" id="KW-1185">Reference proteome</keyword>
<comment type="caution">
    <text evidence="1">The sequence shown here is derived from an EMBL/GenBank/DDBJ whole genome shotgun (WGS) entry which is preliminary data.</text>
</comment>
<organism evidence="1 2">
    <name type="scientific">Periplaneta americana</name>
    <name type="common">American cockroach</name>
    <name type="synonym">Blatta americana</name>
    <dbReference type="NCBI Taxonomy" id="6978"/>
    <lineage>
        <taxon>Eukaryota</taxon>
        <taxon>Metazoa</taxon>
        <taxon>Ecdysozoa</taxon>
        <taxon>Arthropoda</taxon>
        <taxon>Hexapoda</taxon>
        <taxon>Insecta</taxon>
        <taxon>Pterygota</taxon>
        <taxon>Neoptera</taxon>
        <taxon>Polyneoptera</taxon>
        <taxon>Dictyoptera</taxon>
        <taxon>Blattodea</taxon>
        <taxon>Blattoidea</taxon>
        <taxon>Blattidae</taxon>
        <taxon>Blattinae</taxon>
        <taxon>Periplaneta</taxon>
    </lineage>
</organism>